<accession>A0ABP1S6E3</accession>
<evidence type="ECO:0000256" key="1">
    <source>
        <dbReference type="ARBA" id="ARBA00009059"/>
    </source>
</evidence>
<sequence>MASEKATNGIATQEQPTSSTTGAETPKSILSKEEVMKQAINSLVQGKRHLVVKDFQSAIDSLGESCRLLSESGAHITCFENAEAHFFYGKALLEQSRLEMGVLETPDLGKSEDNSEDESEDEDKSEEEDEDSEEAEAAADVLKLDGEAESSEATANGTSDEAKSKPASTPQESAVTSTDEAKQNDVQEQEVDLNTPSPTVDQVVDNEVPSTSSGLIADAMAEKAAEDELNNLELAWEVLEVAKIGYIGLLTEISGGKPVIPPIVEKTEEELKKLKEKEKLIKKRLADTHCSLGEVATESENYNQAIDEFKTGLDILADIEGSDSREIAQYYFQMGLAFSFDKKYPEAIGSFKKSVEIIETRISILKNKIENKQTAKDLGIELEDPSKTEADEVQELTALLPELQEKITDTIDAEKESQAMEEEEQKEQEIIQRNSPVKNPNPPAANDISHLVKKKKKAEDGPADERPVKKLCTEVAAAAPAIAVDAEMKDESKKSAVEKGSATNGHPIAIDAMESDHSNDSKVDPSNSKFYDEGAEYWAKIEPTVNGMLGGLGYLNNGDIKDSERFLKGMMKARKSLGTSYALDCGAGIGRITKNLLSRFFDKVDLVDQDPKFVDEAKTFLSNNAKVGELYCSGLQEFSPQAGKYDVIWMQWVLSHVTDDDLLSLLKRCSVALKPGGIIVIKENCTKGEIEDRDEDDSSITRPFKGFMNVFAKSGIKVLKYVKQKNFPTELYPVWIFALDPHPELA</sequence>
<evidence type="ECO:0000256" key="6">
    <source>
        <dbReference type="ARBA" id="ARBA00039449"/>
    </source>
</evidence>
<dbReference type="EC" id="2.1.1.244" evidence="5"/>
<dbReference type="Pfam" id="PF13424">
    <property type="entry name" value="TPR_12"/>
    <property type="match status" value="1"/>
</dbReference>
<evidence type="ECO:0000313" key="13">
    <source>
        <dbReference type="EMBL" id="CAL8143788.1"/>
    </source>
</evidence>
<dbReference type="Proteomes" id="UP001642540">
    <property type="component" value="Unassembled WGS sequence"/>
</dbReference>
<feature type="region of interest" description="Disordered" evidence="12">
    <location>
        <begin position="1"/>
        <end position="30"/>
    </location>
</feature>
<dbReference type="PANTHER" id="PTHR12753">
    <property type="entry name" value="AD-003 - RELATED"/>
    <property type="match status" value="1"/>
</dbReference>
<proteinExistence type="inferred from homology"/>
<protein>
    <recommendedName>
        <fullName evidence="6">Alpha N-terminal protein methyltransferase 1</fullName>
        <ecNumber evidence="5">2.1.1.244</ecNumber>
    </recommendedName>
    <alternativeName>
        <fullName evidence="7">X-Pro-Lys N-terminal protein methyltransferase 1</fullName>
    </alternativeName>
</protein>
<comment type="similarity">
    <text evidence="1">Belongs to the methyltransferase superfamily. NTM1 family.</text>
</comment>
<dbReference type="SUPFAM" id="SSF48452">
    <property type="entry name" value="TPR-like"/>
    <property type="match status" value="1"/>
</dbReference>
<dbReference type="Gene3D" id="1.25.40.10">
    <property type="entry name" value="Tetratricopeptide repeat domain"/>
    <property type="match status" value="1"/>
</dbReference>
<evidence type="ECO:0000256" key="2">
    <source>
        <dbReference type="ARBA" id="ARBA00022603"/>
    </source>
</evidence>
<feature type="region of interest" description="Disordered" evidence="12">
    <location>
        <begin position="103"/>
        <end position="206"/>
    </location>
</feature>
<feature type="region of interest" description="Disordered" evidence="12">
    <location>
        <begin position="417"/>
        <end position="466"/>
    </location>
</feature>
<evidence type="ECO:0000256" key="8">
    <source>
        <dbReference type="ARBA" id="ARBA00047306"/>
    </source>
</evidence>
<keyword evidence="14" id="KW-1185">Reference proteome</keyword>
<evidence type="ECO:0000256" key="5">
    <source>
        <dbReference type="ARBA" id="ARBA00039112"/>
    </source>
</evidence>
<evidence type="ECO:0000256" key="12">
    <source>
        <dbReference type="SAM" id="MobiDB-lite"/>
    </source>
</evidence>
<organism evidence="13 14">
    <name type="scientific">Orchesella dallaii</name>
    <dbReference type="NCBI Taxonomy" id="48710"/>
    <lineage>
        <taxon>Eukaryota</taxon>
        <taxon>Metazoa</taxon>
        <taxon>Ecdysozoa</taxon>
        <taxon>Arthropoda</taxon>
        <taxon>Hexapoda</taxon>
        <taxon>Collembola</taxon>
        <taxon>Entomobryomorpha</taxon>
        <taxon>Entomobryoidea</taxon>
        <taxon>Orchesellidae</taxon>
        <taxon>Orchesellinae</taxon>
        <taxon>Orchesella</taxon>
    </lineage>
</organism>
<dbReference type="EMBL" id="CAXLJM020000160">
    <property type="protein sequence ID" value="CAL8143788.1"/>
    <property type="molecule type" value="Genomic_DNA"/>
</dbReference>
<keyword evidence="4" id="KW-0949">S-adenosyl-L-methionine</keyword>
<evidence type="ECO:0000256" key="7">
    <source>
        <dbReference type="ARBA" id="ARBA00043129"/>
    </source>
</evidence>
<keyword evidence="3" id="KW-0808">Transferase</keyword>
<dbReference type="Pfam" id="PF05891">
    <property type="entry name" value="Methyltransf_PK"/>
    <property type="match status" value="1"/>
</dbReference>
<reference evidence="13 14" key="1">
    <citation type="submission" date="2024-08" db="EMBL/GenBank/DDBJ databases">
        <authorList>
            <person name="Cucini C."/>
            <person name="Frati F."/>
        </authorList>
    </citation>
    <scope>NUCLEOTIDE SEQUENCE [LARGE SCALE GENOMIC DNA]</scope>
</reference>
<gene>
    <name evidence="13" type="ORF">ODALV1_LOCUS29898</name>
</gene>
<keyword evidence="2" id="KW-0489">Methyltransferase</keyword>
<feature type="compositionally biased region" description="Basic and acidic residues" evidence="12">
    <location>
        <begin position="457"/>
        <end position="466"/>
    </location>
</feature>
<comment type="catalytic activity">
    <reaction evidence="8">
        <text>N-terminal L-seryl-L-prolyl-L-lysyl-[protein] + 3 S-adenosyl-L-methionine = N-terminal N,N,N-trimethyl-L-seryl-L-prolyl-L-lysyl-[protein] + 3 S-adenosyl-L-homocysteine + 3 H(+)</text>
        <dbReference type="Rhea" id="RHEA:54724"/>
        <dbReference type="Rhea" id="RHEA-COMP:13789"/>
        <dbReference type="Rhea" id="RHEA-COMP:13973"/>
        <dbReference type="ChEBI" id="CHEBI:15378"/>
        <dbReference type="ChEBI" id="CHEBI:57856"/>
        <dbReference type="ChEBI" id="CHEBI:59789"/>
        <dbReference type="ChEBI" id="CHEBI:138061"/>
        <dbReference type="ChEBI" id="CHEBI:138317"/>
        <dbReference type="EC" id="2.1.1.244"/>
    </reaction>
</comment>
<evidence type="ECO:0000256" key="11">
    <source>
        <dbReference type="PROSITE-ProRule" id="PRU00339"/>
    </source>
</evidence>
<dbReference type="SUPFAM" id="SSF53335">
    <property type="entry name" value="S-adenosyl-L-methionine-dependent methyltransferases"/>
    <property type="match status" value="1"/>
</dbReference>
<dbReference type="InterPro" id="IPR011990">
    <property type="entry name" value="TPR-like_helical_dom_sf"/>
</dbReference>
<feature type="compositionally biased region" description="Polar residues" evidence="12">
    <location>
        <begin position="1"/>
        <end position="23"/>
    </location>
</feature>
<keyword evidence="11" id="KW-0802">TPR repeat</keyword>
<feature type="repeat" description="TPR" evidence="11">
    <location>
        <begin position="328"/>
        <end position="361"/>
    </location>
</feature>
<feature type="compositionally biased region" description="Polar residues" evidence="12">
    <location>
        <begin position="166"/>
        <end position="178"/>
    </location>
</feature>
<dbReference type="InterPro" id="IPR029063">
    <property type="entry name" value="SAM-dependent_MTases_sf"/>
</dbReference>
<name>A0ABP1S6E3_9HEXA</name>
<evidence type="ECO:0000256" key="10">
    <source>
        <dbReference type="ARBA" id="ARBA00048167"/>
    </source>
</evidence>
<dbReference type="PANTHER" id="PTHR12753:SF0">
    <property type="entry name" value="ALPHA N-TERMINAL PROTEIN METHYLTRANSFERASE 1"/>
    <property type="match status" value="1"/>
</dbReference>
<dbReference type="SMART" id="SM00028">
    <property type="entry name" value="TPR"/>
    <property type="match status" value="2"/>
</dbReference>
<evidence type="ECO:0000256" key="3">
    <source>
        <dbReference type="ARBA" id="ARBA00022679"/>
    </source>
</evidence>
<comment type="caution">
    <text evidence="13">The sequence shown here is derived from an EMBL/GenBank/DDBJ whole genome shotgun (WGS) entry which is preliminary data.</text>
</comment>
<evidence type="ECO:0000313" key="14">
    <source>
        <dbReference type="Proteomes" id="UP001642540"/>
    </source>
</evidence>
<dbReference type="InterPro" id="IPR019734">
    <property type="entry name" value="TPR_rpt"/>
</dbReference>
<feature type="compositionally biased region" description="Acidic residues" evidence="12">
    <location>
        <begin position="114"/>
        <end position="137"/>
    </location>
</feature>
<dbReference type="Gene3D" id="3.40.50.150">
    <property type="entry name" value="Vaccinia Virus protein VP39"/>
    <property type="match status" value="1"/>
</dbReference>
<evidence type="ECO:0000256" key="9">
    <source>
        <dbReference type="ARBA" id="ARBA00047885"/>
    </source>
</evidence>
<evidence type="ECO:0000256" key="4">
    <source>
        <dbReference type="ARBA" id="ARBA00022691"/>
    </source>
</evidence>
<dbReference type="PROSITE" id="PS50005">
    <property type="entry name" value="TPR"/>
    <property type="match status" value="1"/>
</dbReference>
<comment type="catalytic activity">
    <reaction evidence="10">
        <text>N-terminal L-alanyl-L-prolyl-L-lysyl-[protein] + 3 S-adenosyl-L-methionine = N-terminal N,N,N-trimethyl-L-alanyl-L-prolyl-L-lysyl-[protein] + 3 S-adenosyl-L-homocysteine + 3 H(+)</text>
        <dbReference type="Rhea" id="RHEA:54712"/>
        <dbReference type="Rhea" id="RHEA-COMP:13785"/>
        <dbReference type="Rhea" id="RHEA-COMP:13971"/>
        <dbReference type="ChEBI" id="CHEBI:15378"/>
        <dbReference type="ChEBI" id="CHEBI:57856"/>
        <dbReference type="ChEBI" id="CHEBI:59789"/>
        <dbReference type="ChEBI" id="CHEBI:138057"/>
        <dbReference type="ChEBI" id="CHEBI:138315"/>
        <dbReference type="EC" id="2.1.1.244"/>
    </reaction>
</comment>
<comment type="catalytic activity">
    <reaction evidence="9">
        <text>N-terminal L-prolyl-L-prolyl-L-lysyl-[protein] + 2 S-adenosyl-L-methionine = N-terminal N,N-dimethyl-L-prolyl-L-prolyl-L-lysyl-[protein] + 2 S-adenosyl-L-homocysteine + 2 H(+)</text>
        <dbReference type="Rhea" id="RHEA:54736"/>
        <dbReference type="Rhea" id="RHEA-COMP:13787"/>
        <dbReference type="Rhea" id="RHEA-COMP:13974"/>
        <dbReference type="ChEBI" id="CHEBI:15378"/>
        <dbReference type="ChEBI" id="CHEBI:57856"/>
        <dbReference type="ChEBI" id="CHEBI:59789"/>
        <dbReference type="ChEBI" id="CHEBI:138059"/>
        <dbReference type="ChEBI" id="CHEBI:138318"/>
        <dbReference type="EC" id="2.1.1.244"/>
    </reaction>
</comment>
<dbReference type="CDD" id="cd02440">
    <property type="entry name" value="AdoMet_MTases"/>
    <property type="match status" value="1"/>
</dbReference>
<dbReference type="InterPro" id="IPR008576">
    <property type="entry name" value="MeTrfase_NTM1"/>
</dbReference>